<dbReference type="EMBL" id="RXIC02000022">
    <property type="protein sequence ID" value="KAB1215594.1"/>
    <property type="molecule type" value="Genomic_DNA"/>
</dbReference>
<gene>
    <name evidence="2" type="ORF">CJ030_MR4G001644</name>
</gene>
<feature type="coiled-coil region" evidence="1">
    <location>
        <begin position="50"/>
        <end position="77"/>
    </location>
</feature>
<evidence type="ECO:0000313" key="2">
    <source>
        <dbReference type="EMBL" id="KAB1215594.1"/>
    </source>
</evidence>
<reference evidence="2 3" key="1">
    <citation type="journal article" date="2019" name="Plant Biotechnol. J.">
        <title>The red bayberry genome and genetic basis of sex determination.</title>
        <authorList>
            <person name="Jia H.M."/>
            <person name="Jia H.J."/>
            <person name="Cai Q.L."/>
            <person name="Wang Y."/>
            <person name="Zhao H.B."/>
            <person name="Yang W.F."/>
            <person name="Wang G.Y."/>
            <person name="Li Y.H."/>
            <person name="Zhan D.L."/>
            <person name="Shen Y.T."/>
            <person name="Niu Q.F."/>
            <person name="Chang L."/>
            <person name="Qiu J."/>
            <person name="Zhao L."/>
            <person name="Xie H.B."/>
            <person name="Fu W.Y."/>
            <person name="Jin J."/>
            <person name="Li X.W."/>
            <person name="Jiao Y."/>
            <person name="Zhou C.C."/>
            <person name="Tu T."/>
            <person name="Chai C.Y."/>
            <person name="Gao J.L."/>
            <person name="Fan L.J."/>
            <person name="van de Weg E."/>
            <person name="Wang J.Y."/>
            <person name="Gao Z.S."/>
        </authorList>
    </citation>
    <scope>NUCLEOTIDE SEQUENCE [LARGE SCALE GENOMIC DNA]</scope>
    <source>
        <tissue evidence="2">Leaves</tissue>
    </source>
</reference>
<feature type="coiled-coil region" evidence="1">
    <location>
        <begin position="152"/>
        <end position="186"/>
    </location>
</feature>
<evidence type="ECO:0000313" key="3">
    <source>
        <dbReference type="Proteomes" id="UP000516437"/>
    </source>
</evidence>
<protein>
    <submittedName>
        <fullName evidence="2">Uncharacterized protein</fullName>
    </submittedName>
</protein>
<accession>A0A6A1VRN2</accession>
<dbReference type="AlphaFoldDB" id="A0A6A1VRN2"/>
<sequence>MSQELTSMAEALKVERSSRATETTALDSLMKRLVEVRGGSFEEQDDADVMQAAGRELERLEKQRRDVQGRAALCESKLSLKVGKATMEVEELRVSRTRMSLELQGKGSEIDELQKEARLRGNQLLELIETTTAARSARDEAMKERDIALGRAQVAEQKLLQASEHARQAEARAESSQRICKGLKRDLRLARHNIQLAKASAIDARMSRAELDCLTELPNKLLVVIIVKVTDGSIFNLLSLREVCRTLREVSAESVVCCSCPIGELPNLAESPIQVKRFCHGVAVNEVGSSRGTYLSCMLELVTDEVHTAKVERIYHLLHRLKGSYEMAWLSEATIFVFRREWGHRIVIKGAEWPHCLGDPDPDPVLGQGTSGSWISARILPWAGYSWKFVYYQDPVFGRVPMGVGPLPGSCPGQGTRRTLSAARILSWDRILAVKKFPRVPCSGQNPGRGPTPTGTLPRTGSYQRINSHEYPAQGRILVEVQLCLGQDSGSKQIP</sequence>
<evidence type="ECO:0000256" key="1">
    <source>
        <dbReference type="SAM" id="Coils"/>
    </source>
</evidence>
<dbReference type="Proteomes" id="UP000516437">
    <property type="component" value="Chromosome 4"/>
</dbReference>
<name>A0A6A1VRN2_9ROSI</name>
<comment type="caution">
    <text evidence="2">The sequence shown here is derived from an EMBL/GenBank/DDBJ whole genome shotgun (WGS) entry which is preliminary data.</text>
</comment>
<organism evidence="2 3">
    <name type="scientific">Morella rubra</name>
    <name type="common">Chinese bayberry</name>
    <dbReference type="NCBI Taxonomy" id="262757"/>
    <lineage>
        <taxon>Eukaryota</taxon>
        <taxon>Viridiplantae</taxon>
        <taxon>Streptophyta</taxon>
        <taxon>Embryophyta</taxon>
        <taxon>Tracheophyta</taxon>
        <taxon>Spermatophyta</taxon>
        <taxon>Magnoliopsida</taxon>
        <taxon>eudicotyledons</taxon>
        <taxon>Gunneridae</taxon>
        <taxon>Pentapetalae</taxon>
        <taxon>rosids</taxon>
        <taxon>fabids</taxon>
        <taxon>Fagales</taxon>
        <taxon>Myricaceae</taxon>
        <taxon>Morella</taxon>
    </lineage>
</organism>
<keyword evidence="3" id="KW-1185">Reference proteome</keyword>
<proteinExistence type="predicted"/>
<keyword evidence="1" id="KW-0175">Coiled coil</keyword>